<accession>A0AAV3SG44</accession>
<dbReference type="KEGG" id="hdo:MUK72_11840"/>
<dbReference type="InterPro" id="IPR023833">
    <property type="entry name" value="Signal_pept_SipW-depend-type"/>
</dbReference>
<evidence type="ECO:0000313" key="6">
    <source>
        <dbReference type="Proteomes" id="UP001500962"/>
    </source>
</evidence>
<evidence type="ECO:0000256" key="2">
    <source>
        <dbReference type="SAM" id="Phobius"/>
    </source>
</evidence>
<gene>
    <name evidence="3" type="ORF">GCM10008985_11860</name>
    <name evidence="4" type="ORF">MUK72_11840</name>
</gene>
<evidence type="ECO:0000313" key="3">
    <source>
        <dbReference type="EMBL" id="GAA0457346.1"/>
    </source>
</evidence>
<dbReference type="EMBL" id="CP095005">
    <property type="protein sequence ID" value="UOO94655.1"/>
    <property type="molecule type" value="Genomic_DNA"/>
</dbReference>
<proteinExistence type="predicted"/>
<feature type="transmembrane region" description="Helical" evidence="2">
    <location>
        <begin position="15"/>
        <end position="37"/>
    </location>
</feature>
<organism evidence="3 6">
    <name type="scientific">Halococcus dombrowskii</name>
    <dbReference type="NCBI Taxonomy" id="179637"/>
    <lineage>
        <taxon>Archaea</taxon>
        <taxon>Methanobacteriati</taxon>
        <taxon>Methanobacteriota</taxon>
        <taxon>Stenosarchaea group</taxon>
        <taxon>Halobacteria</taxon>
        <taxon>Halobacteriales</taxon>
        <taxon>Halococcaceae</taxon>
        <taxon>Halococcus</taxon>
    </lineage>
</organism>
<dbReference type="InterPro" id="IPR022121">
    <property type="entry name" value="Peptidase_M73_camelysin"/>
</dbReference>
<dbReference type="Proteomes" id="UP001500962">
    <property type="component" value="Unassembled WGS sequence"/>
</dbReference>
<dbReference type="Proteomes" id="UP000830542">
    <property type="component" value="Chromosome"/>
</dbReference>
<reference evidence="3" key="1">
    <citation type="journal article" date="2014" name="Int. J. Syst. Evol. Microbiol.">
        <title>Complete genome sequence of Corynebacterium casei LMG S-19264T (=DSM 44701T), isolated from a smear-ripened cheese.</title>
        <authorList>
            <consortium name="US DOE Joint Genome Institute (JGI-PGF)"/>
            <person name="Walter F."/>
            <person name="Albersmeier A."/>
            <person name="Kalinowski J."/>
            <person name="Ruckert C."/>
        </authorList>
    </citation>
    <scope>NUCLEOTIDE SEQUENCE</scope>
    <source>
        <strain evidence="3">JCM 12289</strain>
    </source>
</reference>
<reference evidence="3" key="3">
    <citation type="submission" date="2023-12" db="EMBL/GenBank/DDBJ databases">
        <authorList>
            <person name="Sun Q."/>
            <person name="Inoue M."/>
        </authorList>
    </citation>
    <scope>NUCLEOTIDE SEQUENCE</scope>
    <source>
        <strain evidence="3">JCM 12289</strain>
    </source>
</reference>
<dbReference type="RefSeq" id="WP_244700944.1">
    <property type="nucleotide sequence ID" value="NZ_BAAADN010000019.1"/>
</dbReference>
<dbReference type="NCBIfam" id="TIGR04088">
    <property type="entry name" value="cognate_SipW"/>
    <property type="match status" value="1"/>
</dbReference>
<name>A0AAV3SG44_HALDO</name>
<evidence type="ECO:0000313" key="5">
    <source>
        <dbReference type="Proteomes" id="UP000830542"/>
    </source>
</evidence>
<sequence length="192" mass="19906">MSDESDELRLTRRKLLGGVTTIGVASALGGVSTWATFRDEESSTDNSVQAGTLDLVLSDSDETEADGVSGEFTLSNAKPGDTLYGDITLENAGSLDANHVELAFSYDENEADSPNGNNEADTLSNSADGMAKQFEVTQLTYDGTNIFPSISDANGNGRKDIADLTAGANDSVLDGLTPPPSANGGTESLFLG</sequence>
<dbReference type="Pfam" id="PF12389">
    <property type="entry name" value="Peptidase_M73"/>
    <property type="match status" value="1"/>
</dbReference>
<keyword evidence="2" id="KW-0472">Membrane</keyword>
<keyword evidence="5" id="KW-1185">Reference proteome</keyword>
<feature type="region of interest" description="Disordered" evidence="1">
    <location>
        <begin position="171"/>
        <end position="192"/>
    </location>
</feature>
<dbReference type="PROSITE" id="PS51318">
    <property type="entry name" value="TAT"/>
    <property type="match status" value="1"/>
</dbReference>
<keyword evidence="2" id="KW-0812">Transmembrane</keyword>
<dbReference type="EMBL" id="BAAADN010000019">
    <property type="protein sequence ID" value="GAA0457346.1"/>
    <property type="molecule type" value="Genomic_DNA"/>
</dbReference>
<reference evidence="4" key="2">
    <citation type="submission" date="2022-04" db="EMBL/GenBank/DDBJ databases">
        <title>Sequencing and genomic assembly of Halococcus dombrowskii.</title>
        <authorList>
            <person name="Lim S.W."/>
            <person name="MacLea K.S."/>
        </authorList>
    </citation>
    <scope>NUCLEOTIDE SEQUENCE</scope>
    <source>
        <strain evidence="4">H4</strain>
    </source>
</reference>
<dbReference type="AlphaFoldDB" id="A0AAV3SG44"/>
<dbReference type="InterPro" id="IPR006311">
    <property type="entry name" value="TAT_signal"/>
</dbReference>
<evidence type="ECO:0000256" key="1">
    <source>
        <dbReference type="SAM" id="MobiDB-lite"/>
    </source>
</evidence>
<dbReference type="GeneID" id="71762550"/>
<keyword evidence="2" id="KW-1133">Transmembrane helix</keyword>
<evidence type="ECO:0000313" key="4">
    <source>
        <dbReference type="EMBL" id="UOO94655.1"/>
    </source>
</evidence>
<protein>
    <submittedName>
        <fullName evidence="4">CalY family protein</fullName>
    </submittedName>
</protein>